<dbReference type="NCBIfam" id="NF006967">
    <property type="entry name" value="PRK09440.1-5"/>
    <property type="match status" value="1"/>
</dbReference>
<organism evidence="7 8">
    <name type="scientific">Neisseria wadsworthii 9715</name>
    <dbReference type="NCBI Taxonomy" id="1030841"/>
    <lineage>
        <taxon>Bacteria</taxon>
        <taxon>Pseudomonadati</taxon>
        <taxon>Pseudomonadota</taxon>
        <taxon>Betaproteobacteria</taxon>
        <taxon>Neisseriales</taxon>
        <taxon>Neisseriaceae</taxon>
        <taxon>Neisseria</taxon>
    </lineage>
</organism>
<evidence type="ECO:0000313" key="8">
    <source>
        <dbReference type="Proteomes" id="UP000005336"/>
    </source>
</evidence>
<dbReference type="Proteomes" id="UP000005336">
    <property type="component" value="Unassembled WGS sequence"/>
</dbReference>
<dbReference type="NCBIfam" id="NF006965">
    <property type="entry name" value="PRK09440.1-3"/>
    <property type="match status" value="1"/>
</dbReference>
<evidence type="ECO:0000256" key="2">
    <source>
        <dbReference type="ARBA" id="ARBA00021531"/>
    </source>
</evidence>
<evidence type="ECO:0000256" key="5">
    <source>
        <dbReference type="ARBA" id="ARBA00022898"/>
    </source>
</evidence>
<keyword evidence="7" id="KW-0670">Pyruvate</keyword>
<dbReference type="HOGENOM" id="CLU_053657_0_0_4"/>
<protein>
    <recommendedName>
        <fullName evidence="2">Putative 8-amino-7-oxononanoate synthase</fullName>
    </recommendedName>
</protein>
<dbReference type="PANTHER" id="PTHR42790">
    <property type="entry name" value="AMINOTRANSFERASE"/>
    <property type="match status" value="1"/>
</dbReference>
<dbReference type="Pfam" id="PF00155">
    <property type="entry name" value="Aminotran_1_2"/>
    <property type="match status" value="1"/>
</dbReference>
<keyword evidence="3 7" id="KW-0032">Aminotransferase</keyword>
<comment type="cofactor">
    <cofactor evidence="1">
        <name>pyridoxal 5'-phosphate</name>
        <dbReference type="ChEBI" id="CHEBI:597326"/>
    </cofactor>
</comment>
<dbReference type="GO" id="GO:0009042">
    <property type="term" value="F:valine-pyruvate transaminase activity"/>
    <property type="evidence" value="ECO:0007669"/>
    <property type="project" value="TreeGrafter"/>
</dbReference>
<dbReference type="PATRIC" id="fig|1030841.3.peg.1229"/>
<name>G4CQ87_9NEIS</name>
<evidence type="ECO:0000256" key="1">
    <source>
        <dbReference type="ARBA" id="ARBA00001933"/>
    </source>
</evidence>
<dbReference type="NCBIfam" id="NF006964">
    <property type="entry name" value="PRK09440.1-2"/>
    <property type="match status" value="1"/>
</dbReference>
<dbReference type="GO" id="GO:0005829">
    <property type="term" value="C:cytosol"/>
    <property type="evidence" value="ECO:0007669"/>
    <property type="project" value="TreeGrafter"/>
</dbReference>
<keyword evidence="5" id="KW-0663">Pyridoxal phosphate</keyword>
<reference evidence="7 8" key="1">
    <citation type="submission" date="2011-06" db="EMBL/GenBank/DDBJ databases">
        <authorList>
            <person name="Muzny D."/>
            <person name="Qin X."/>
            <person name="Deng J."/>
            <person name="Jiang H."/>
            <person name="Liu Y."/>
            <person name="Qu J."/>
            <person name="Song X.-Z."/>
            <person name="Zhang L."/>
            <person name="Thornton R."/>
            <person name="Coyle M."/>
            <person name="Francisco L."/>
            <person name="Jackson L."/>
            <person name="Javaid M."/>
            <person name="Korchina V."/>
            <person name="Kovar C."/>
            <person name="Mata R."/>
            <person name="Mathew T."/>
            <person name="Ngo R."/>
            <person name="Nguyen L."/>
            <person name="Nguyen N."/>
            <person name="Okwuonu G."/>
            <person name="Ongeri F."/>
            <person name="Pham C."/>
            <person name="Simmons D."/>
            <person name="Wilczek-Boney K."/>
            <person name="Hale W."/>
            <person name="Jakkamsetti A."/>
            <person name="Pham P."/>
            <person name="Ruth R."/>
            <person name="San Lucas F."/>
            <person name="Warren J."/>
            <person name="Zhang J."/>
            <person name="Zhao Z."/>
            <person name="Zhou C."/>
            <person name="Zhu D."/>
            <person name="Lee S."/>
            <person name="Bess C."/>
            <person name="Blankenburg K."/>
            <person name="Forbes L."/>
            <person name="Fu Q."/>
            <person name="Gubbala S."/>
            <person name="Hirani K."/>
            <person name="Jayaseelan J.C."/>
            <person name="Lara F."/>
            <person name="Munidasa M."/>
            <person name="Palculict T."/>
            <person name="Patil S."/>
            <person name="Pu L.-L."/>
            <person name="Saada N."/>
            <person name="Tang L."/>
            <person name="Weissenberger G."/>
            <person name="Zhu Y."/>
            <person name="Hemphill L."/>
            <person name="Shang Y."/>
            <person name="Youmans B."/>
            <person name="Ayvaz T."/>
            <person name="Ross M."/>
            <person name="Santibanez J."/>
            <person name="Aqrawi P."/>
            <person name="Gross S."/>
            <person name="Joshi V."/>
            <person name="Fowler G."/>
            <person name="Nazareth L."/>
            <person name="Reid J."/>
            <person name="Worley K."/>
            <person name="Petrosino J."/>
            <person name="Highlander S."/>
            <person name="Gibbs R."/>
        </authorList>
    </citation>
    <scope>NUCLEOTIDE SEQUENCE [LARGE SCALE GENOMIC DNA]</scope>
    <source>
        <strain evidence="7 8">9715</strain>
    </source>
</reference>
<dbReference type="GO" id="GO:0030170">
    <property type="term" value="F:pyridoxal phosphate binding"/>
    <property type="evidence" value="ECO:0007669"/>
    <property type="project" value="InterPro"/>
</dbReference>
<dbReference type="AlphaFoldDB" id="G4CQ87"/>
<keyword evidence="4 7" id="KW-0808">Transferase</keyword>
<gene>
    <name evidence="7" type="primary">avtA</name>
    <name evidence="7" type="ORF">HMPREF9370_1247</name>
</gene>
<dbReference type="InterPro" id="IPR004839">
    <property type="entry name" value="Aminotransferase_I/II_large"/>
</dbReference>
<dbReference type="CDD" id="cd00609">
    <property type="entry name" value="AAT_like"/>
    <property type="match status" value="1"/>
</dbReference>
<keyword evidence="8" id="KW-1185">Reference proteome</keyword>
<dbReference type="PANTHER" id="PTHR42790:SF4">
    <property type="entry name" value="VALINE--PYRUVATE AMINOTRANSFERASE"/>
    <property type="match status" value="1"/>
</dbReference>
<dbReference type="SUPFAM" id="SSF53383">
    <property type="entry name" value="PLP-dependent transferases"/>
    <property type="match status" value="1"/>
</dbReference>
<dbReference type="Gene3D" id="3.40.640.10">
    <property type="entry name" value="Type I PLP-dependent aspartate aminotransferase-like (Major domain)"/>
    <property type="match status" value="1"/>
</dbReference>
<evidence type="ECO:0000313" key="7">
    <source>
        <dbReference type="EMBL" id="EGZ46815.1"/>
    </source>
</evidence>
<evidence type="ECO:0000256" key="3">
    <source>
        <dbReference type="ARBA" id="ARBA00022576"/>
    </source>
</evidence>
<evidence type="ECO:0000256" key="4">
    <source>
        <dbReference type="ARBA" id="ARBA00022679"/>
    </source>
</evidence>
<dbReference type="InterPro" id="IPR015424">
    <property type="entry name" value="PyrdxlP-dep_Trfase"/>
</dbReference>
<comment type="caution">
    <text evidence="7">The sequence shown here is derived from an EMBL/GenBank/DDBJ whole genome shotgun (WGS) entry which is preliminary data.</text>
</comment>
<dbReference type="STRING" id="1030841.HMPREF9370_1247"/>
<dbReference type="InterPro" id="IPR015421">
    <property type="entry name" value="PyrdxlP-dep_Trfase_major"/>
</dbReference>
<feature type="domain" description="Aminotransferase class I/classII large" evidence="6">
    <location>
        <begin position="111"/>
        <end position="477"/>
    </location>
</feature>
<dbReference type="EMBL" id="AGAZ01000044">
    <property type="protein sequence ID" value="EGZ46815.1"/>
    <property type="molecule type" value="Genomic_DNA"/>
</dbReference>
<accession>G4CQ87</accession>
<dbReference type="GO" id="GO:1901605">
    <property type="term" value="P:alpha-amino acid metabolic process"/>
    <property type="evidence" value="ECO:0007669"/>
    <property type="project" value="TreeGrafter"/>
</dbReference>
<evidence type="ECO:0000259" key="6">
    <source>
        <dbReference type="Pfam" id="PF00155"/>
    </source>
</evidence>
<proteinExistence type="predicted"/>
<sequence>MRTIFNNCIKSTDNRSTTAVKPFGCKPHKQTAKSLFPIQKNSRQGYNPFHLDIKKEPAMQFSAFGQKFTRNSGILQLMDDLGKALNSDKPVNMLGGGNPARIGEINRVYRQVLQELVDNEAAVESIGNYSTPQGDAVFIDTLVEFFNREYGWGITADNIVLTNGSQNAFFYLFNLFGGRFDENGGSADKSILLPLAPEYVGYADAHVEGKHFISVAPHIEEVEHEGESGFYKYRVDFDALENLPELKAGKIGAICCSRPTNPTGNVLTDDEMARLDKLAQAHGIPLIIDNAYGMPFPNIIYSKATLTWHDNIILCFSLSKIGLPGVRTGIIVASPEVVKAVTALNAIVNLAPTRFGAAVAVPLLRDGRLKTLSDTVVQPFYRKQAALAVSLLKKELAGYPMKIHKPEGAIFLWLWFEGLPVSSQTLYERLKAAGTLIIPSEHFFVGLDTANYRHAHECIRMSIAQDEETLRKGITAIRETLRSLYDAAG</sequence>
<dbReference type="InterPro" id="IPR050859">
    <property type="entry name" value="Class-I_PLP-dep_aminotransf"/>
</dbReference>